<accession>A0A8S5NZB3</accession>
<evidence type="ECO:0000313" key="1">
    <source>
        <dbReference type="EMBL" id="DAD99743.1"/>
    </source>
</evidence>
<sequence length="211" mass="23503">MADVETWQNFEDVADVDAMADVSSLASAAIQSQYSHSQQFQNLSLAVRDGIDATKDVDKFHQAIADPQTAYGVFLDWWGKRVGVDRYIKVNGEYVRFDDDYYRFLIFYRALCNIANATADAANRLLSMLTDTVVFVVDYQDMAISSVVIIGAIPDMQSQILSTYGLLNRPAGVLANYLIIYPDEQIFGFEGSQLLPFNQGVFNPGRSIPIG</sequence>
<proteinExistence type="predicted"/>
<dbReference type="InterPro" id="IPR021283">
    <property type="entry name" value="Phage_Wedge1"/>
</dbReference>
<organism evidence="1">
    <name type="scientific">Siphoviridae sp. ct16C7</name>
    <dbReference type="NCBI Taxonomy" id="2825304"/>
    <lineage>
        <taxon>Viruses</taxon>
        <taxon>Duplodnaviria</taxon>
        <taxon>Heunggongvirae</taxon>
        <taxon>Uroviricota</taxon>
        <taxon>Caudoviricetes</taxon>
    </lineage>
</organism>
<dbReference type="Pfam" id="PF11041">
    <property type="entry name" value="Phage_Wedge1"/>
    <property type="match status" value="2"/>
</dbReference>
<reference evidence="1" key="1">
    <citation type="journal article" date="2021" name="Proc. Natl. Acad. Sci. U.S.A.">
        <title>A Catalog of Tens of Thousands of Viruses from Human Metagenomes Reveals Hidden Associations with Chronic Diseases.</title>
        <authorList>
            <person name="Tisza M.J."/>
            <person name="Buck C.B."/>
        </authorList>
    </citation>
    <scope>NUCLEOTIDE SEQUENCE</scope>
    <source>
        <strain evidence="1">Ct16C7</strain>
    </source>
</reference>
<protein>
    <submittedName>
        <fullName evidence="1">Uncharacterized protein</fullName>
    </submittedName>
</protein>
<name>A0A8S5NZB3_9CAUD</name>
<dbReference type="EMBL" id="BK015293">
    <property type="protein sequence ID" value="DAD99743.1"/>
    <property type="molecule type" value="Genomic_DNA"/>
</dbReference>